<evidence type="ECO:0000313" key="14">
    <source>
        <dbReference type="EMBL" id="NWJ49070.1"/>
    </source>
</evidence>
<keyword evidence="5 12" id="KW-0378">Hydrolase</keyword>
<reference evidence="14 16" key="1">
    <citation type="submission" date="2020-06" db="EMBL/GenBank/DDBJ databases">
        <title>Anoxygenic phototrophic Chloroflexota member uses a Type I reaction center.</title>
        <authorList>
            <person name="Tsuji J.M."/>
            <person name="Shaw N.A."/>
            <person name="Nagashima S."/>
            <person name="Venkiteswaran J."/>
            <person name="Schiff S.L."/>
            <person name="Hanada S."/>
            <person name="Tank M."/>
            <person name="Neufeld J.D."/>
        </authorList>
    </citation>
    <scope>NUCLEOTIDE SEQUENCE [LARGE SCALE GENOMIC DNA]</scope>
    <source>
        <strain evidence="14">L227-S17</strain>
    </source>
</reference>
<dbReference type="Pfam" id="PF00730">
    <property type="entry name" value="HhH-GPD"/>
    <property type="match status" value="1"/>
</dbReference>
<keyword evidence="10 12" id="KW-0456">Lyase</keyword>
<evidence type="ECO:0000256" key="9">
    <source>
        <dbReference type="ARBA" id="ARBA00023204"/>
    </source>
</evidence>
<feature type="binding site" evidence="12">
    <location>
        <position position="208"/>
    </location>
    <ligand>
        <name>[4Fe-4S] cluster</name>
        <dbReference type="ChEBI" id="CHEBI:49883"/>
    </ligand>
</feature>
<dbReference type="PANTHER" id="PTHR10359:SF18">
    <property type="entry name" value="ENDONUCLEASE III"/>
    <property type="match status" value="1"/>
</dbReference>
<evidence type="ECO:0000256" key="12">
    <source>
        <dbReference type="HAMAP-Rule" id="MF_00942"/>
    </source>
</evidence>
<dbReference type="GO" id="GO:0003677">
    <property type="term" value="F:DNA binding"/>
    <property type="evidence" value="ECO:0007669"/>
    <property type="project" value="UniProtKB-UniRule"/>
</dbReference>
<dbReference type="InterPro" id="IPR003651">
    <property type="entry name" value="Endonuclease3_FeS-loop_motif"/>
</dbReference>
<dbReference type="FunFam" id="1.10.1670.10:FF:000001">
    <property type="entry name" value="Endonuclease III"/>
    <property type="match status" value="1"/>
</dbReference>
<evidence type="ECO:0000259" key="13">
    <source>
        <dbReference type="SMART" id="SM00478"/>
    </source>
</evidence>
<feature type="binding site" evidence="12">
    <location>
        <position position="214"/>
    </location>
    <ligand>
        <name>[4Fe-4S] cluster</name>
        <dbReference type="ChEBI" id="CHEBI:49883"/>
    </ligand>
</feature>
<dbReference type="SUPFAM" id="SSF48150">
    <property type="entry name" value="DNA-glycosylase"/>
    <property type="match status" value="1"/>
</dbReference>
<dbReference type="PIRSF" id="PIRSF001435">
    <property type="entry name" value="Nth"/>
    <property type="match status" value="1"/>
</dbReference>
<comment type="catalytic activity">
    <reaction evidence="12">
        <text>2'-deoxyribonucleotide-(2'-deoxyribose 5'-phosphate)-2'-deoxyribonucleotide-DNA = a 3'-end 2'-deoxyribonucleotide-(2,3-dehydro-2,3-deoxyribose 5'-phosphate)-DNA + a 5'-end 5'-phospho-2'-deoxyribonucleoside-DNA + H(+)</text>
        <dbReference type="Rhea" id="RHEA:66592"/>
        <dbReference type="Rhea" id="RHEA-COMP:13180"/>
        <dbReference type="Rhea" id="RHEA-COMP:16897"/>
        <dbReference type="Rhea" id="RHEA-COMP:17067"/>
        <dbReference type="ChEBI" id="CHEBI:15378"/>
        <dbReference type="ChEBI" id="CHEBI:136412"/>
        <dbReference type="ChEBI" id="CHEBI:157695"/>
        <dbReference type="ChEBI" id="CHEBI:167181"/>
        <dbReference type="EC" id="4.2.99.18"/>
    </reaction>
</comment>
<dbReference type="EMBL" id="CP128400">
    <property type="protein sequence ID" value="WJW68998.1"/>
    <property type="molecule type" value="Genomic_DNA"/>
</dbReference>
<dbReference type="InterPro" id="IPR011257">
    <property type="entry name" value="DNA_glycosylase"/>
</dbReference>
<evidence type="ECO:0000256" key="3">
    <source>
        <dbReference type="ARBA" id="ARBA00022723"/>
    </source>
</evidence>
<evidence type="ECO:0000256" key="5">
    <source>
        <dbReference type="ARBA" id="ARBA00022801"/>
    </source>
</evidence>
<feature type="binding site" evidence="12">
    <location>
        <position position="205"/>
    </location>
    <ligand>
        <name>[4Fe-4S] cluster</name>
        <dbReference type="ChEBI" id="CHEBI:49883"/>
    </ligand>
</feature>
<dbReference type="SMART" id="SM00525">
    <property type="entry name" value="FES"/>
    <property type="match status" value="1"/>
</dbReference>
<sequence>MEEVEQEYFSQIKSQFDIIYPRLVTLYPNAHCELNYQNAFQLLAATILSAQCTDERVNMTTPALFANYPNPQALSEAQPEELESIIRSCGFYRNKARSLLGMSKMLVQDFSGQVPDTMAELIRLPGVARKTANVVLGNALGKNEGIPVDTHVIRLVARIGLSSQITPEKIEQDLMHISPREEWAMVSHRLIWHGRRVCNARKPLCEQCTLAPDCPTGRQILNLK</sequence>
<dbReference type="PROSITE" id="PS00764">
    <property type="entry name" value="ENDONUCLEASE_III_1"/>
    <property type="match status" value="1"/>
</dbReference>
<keyword evidence="17" id="KW-1185">Reference proteome</keyword>
<evidence type="ECO:0000256" key="6">
    <source>
        <dbReference type="ARBA" id="ARBA00023004"/>
    </source>
</evidence>
<dbReference type="InterPro" id="IPR005759">
    <property type="entry name" value="Nth"/>
</dbReference>
<evidence type="ECO:0000256" key="4">
    <source>
        <dbReference type="ARBA" id="ARBA00022763"/>
    </source>
</evidence>
<keyword evidence="8 12" id="KW-0238">DNA-binding</keyword>
<dbReference type="GO" id="GO:0019104">
    <property type="term" value="F:DNA N-glycosylase activity"/>
    <property type="evidence" value="ECO:0007669"/>
    <property type="project" value="UniProtKB-UniRule"/>
</dbReference>
<dbReference type="InterPro" id="IPR003265">
    <property type="entry name" value="HhH-GPD_domain"/>
</dbReference>
<protein>
    <recommendedName>
        <fullName evidence="12">Endonuclease III</fullName>
        <ecNumber evidence="12">4.2.99.18</ecNumber>
    </recommendedName>
    <alternativeName>
        <fullName evidence="12">DNA-(apurinic or apyrimidinic site) lyase</fullName>
    </alternativeName>
</protein>
<comment type="cofactor">
    <cofactor evidence="12">
        <name>[4Fe-4S] cluster</name>
        <dbReference type="ChEBI" id="CHEBI:49883"/>
    </cofactor>
    <text evidence="12">Binds 1 [4Fe-4S] cluster.</text>
</comment>
<feature type="binding site" evidence="12">
    <location>
        <position position="198"/>
    </location>
    <ligand>
        <name>[4Fe-4S] cluster</name>
        <dbReference type="ChEBI" id="CHEBI:49883"/>
    </ligand>
</feature>
<dbReference type="Gene3D" id="1.10.340.30">
    <property type="entry name" value="Hypothetical protein, domain 2"/>
    <property type="match status" value="1"/>
</dbReference>
<keyword evidence="14" id="KW-0540">Nuclease</keyword>
<feature type="domain" description="HhH-GPD" evidence="13">
    <location>
        <begin position="48"/>
        <end position="196"/>
    </location>
</feature>
<dbReference type="InterPro" id="IPR004035">
    <property type="entry name" value="Endouclease-III_FeS-bd_BS"/>
</dbReference>
<dbReference type="CDD" id="cd00056">
    <property type="entry name" value="ENDO3c"/>
    <property type="match status" value="1"/>
</dbReference>
<keyword evidence="4 12" id="KW-0227">DNA damage</keyword>
<dbReference type="Gene3D" id="1.10.1670.10">
    <property type="entry name" value="Helix-hairpin-Helix base-excision DNA repair enzymes (C-terminal)"/>
    <property type="match status" value="1"/>
</dbReference>
<evidence type="ECO:0000256" key="10">
    <source>
        <dbReference type="ARBA" id="ARBA00023239"/>
    </source>
</evidence>
<organism evidence="14 16">
    <name type="scientific">Candidatus Chlorohelix allophototropha</name>
    <dbReference type="NCBI Taxonomy" id="3003348"/>
    <lineage>
        <taxon>Bacteria</taxon>
        <taxon>Bacillati</taxon>
        <taxon>Chloroflexota</taxon>
        <taxon>Chloroflexia</taxon>
        <taxon>Candidatus Chloroheliales</taxon>
        <taxon>Candidatus Chloroheliaceae</taxon>
        <taxon>Candidatus Chlorohelix</taxon>
    </lineage>
</organism>
<evidence type="ECO:0000256" key="11">
    <source>
        <dbReference type="ARBA" id="ARBA00023295"/>
    </source>
</evidence>
<dbReference type="GO" id="GO:0051539">
    <property type="term" value="F:4 iron, 4 sulfur cluster binding"/>
    <property type="evidence" value="ECO:0007669"/>
    <property type="project" value="UniProtKB-UniRule"/>
</dbReference>
<dbReference type="InterPro" id="IPR004036">
    <property type="entry name" value="Endonuclease-III-like_CS2"/>
</dbReference>
<dbReference type="EC" id="4.2.99.18" evidence="12"/>
<dbReference type="GO" id="GO:0046872">
    <property type="term" value="F:metal ion binding"/>
    <property type="evidence" value="ECO:0007669"/>
    <property type="project" value="UniProtKB-KW"/>
</dbReference>
<dbReference type="EMBL" id="JACATZ010000003">
    <property type="protein sequence ID" value="NWJ49070.1"/>
    <property type="molecule type" value="Genomic_DNA"/>
</dbReference>
<keyword evidence="7 12" id="KW-0411">Iron-sulfur</keyword>
<reference evidence="15" key="2">
    <citation type="journal article" date="2024" name="Nature">
        <title>Anoxygenic phototroph of the Chloroflexota uses a type I reaction centre.</title>
        <authorList>
            <person name="Tsuji J.M."/>
            <person name="Shaw N.A."/>
            <person name="Nagashima S."/>
            <person name="Venkiteswaran J.J."/>
            <person name="Schiff S.L."/>
            <person name="Watanabe T."/>
            <person name="Fukui M."/>
            <person name="Hanada S."/>
            <person name="Tank M."/>
            <person name="Neufeld J.D."/>
        </authorList>
    </citation>
    <scope>NUCLEOTIDE SEQUENCE</scope>
    <source>
        <strain evidence="15">L227-S17</strain>
    </source>
</reference>
<evidence type="ECO:0000256" key="7">
    <source>
        <dbReference type="ARBA" id="ARBA00023014"/>
    </source>
</evidence>
<evidence type="ECO:0000313" key="15">
    <source>
        <dbReference type="EMBL" id="WJW68998.1"/>
    </source>
</evidence>
<keyword evidence="11 12" id="KW-0326">Glycosidase</keyword>
<dbReference type="HAMAP" id="MF_00942">
    <property type="entry name" value="Nth"/>
    <property type="match status" value="1"/>
</dbReference>
<evidence type="ECO:0000256" key="2">
    <source>
        <dbReference type="ARBA" id="ARBA00022485"/>
    </source>
</evidence>
<evidence type="ECO:0000313" key="17">
    <source>
        <dbReference type="Proteomes" id="UP001431572"/>
    </source>
</evidence>
<keyword evidence="9 12" id="KW-0234">DNA repair</keyword>
<evidence type="ECO:0000256" key="8">
    <source>
        <dbReference type="ARBA" id="ARBA00023125"/>
    </source>
</evidence>
<dbReference type="PROSITE" id="PS01155">
    <property type="entry name" value="ENDONUCLEASE_III_2"/>
    <property type="match status" value="1"/>
</dbReference>
<dbReference type="NCBIfam" id="TIGR01083">
    <property type="entry name" value="nth"/>
    <property type="match status" value="1"/>
</dbReference>
<dbReference type="PANTHER" id="PTHR10359">
    <property type="entry name" value="A/G-SPECIFIC ADENINE GLYCOSYLASE/ENDONUCLEASE III"/>
    <property type="match status" value="1"/>
</dbReference>
<proteinExistence type="inferred from homology"/>
<dbReference type="Proteomes" id="UP000521676">
    <property type="component" value="Unassembled WGS sequence"/>
</dbReference>
<keyword evidence="3 12" id="KW-0479">Metal-binding</keyword>
<keyword evidence="2 12" id="KW-0004">4Fe-4S</keyword>
<dbReference type="GO" id="GO:0006285">
    <property type="term" value="P:base-excision repair, AP site formation"/>
    <property type="evidence" value="ECO:0007669"/>
    <property type="project" value="TreeGrafter"/>
</dbReference>
<gene>
    <name evidence="12 14" type="primary">nth</name>
    <name evidence="14" type="ORF">HXX08_24700</name>
    <name evidence="15" type="ORF">OZ401_002589</name>
</gene>
<accession>A0A8T7MA95</accession>
<dbReference type="FunFam" id="1.10.340.30:FF:000001">
    <property type="entry name" value="Endonuclease III"/>
    <property type="match status" value="1"/>
</dbReference>
<evidence type="ECO:0000313" key="16">
    <source>
        <dbReference type="Proteomes" id="UP000521676"/>
    </source>
</evidence>
<keyword evidence="6 12" id="KW-0408">Iron</keyword>
<dbReference type="Proteomes" id="UP001431572">
    <property type="component" value="Chromosome 2"/>
</dbReference>
<comment type="similarity">
    <text evidence="1 12">Belongs to the Nth/MutY family.</text>
</comment>
<keyword evidence="14" id="KW-0255">Endonuclease</keyword>
<dbReference type="InterPro" id="IPR023170">
    <property type="entry name" value="HhH_base_excis_C"/>
</dbReference>
<comment type="function">
    <text evidence="12">DNA repair enzyme that has both DNA N-glycosylase activity and AP-lyase activity. The DNA N-glycosylase activity releases various damaged pyrimidines from DNA by cleaving the N-glycosidic bond, leaving an AP (apurinic/apyrimidinic) site. The AP-lyase activity cleaves the phosphodiester bond 3' to the AP site by a beta-elimination, leaving a 3'-terminal unsaturated sugar and a product with a terminal 5'-phosphate.</text>
</comment>
<name>A0A8T7MA95_9CHLR</name>
<dbReference type="GO" id="GO:0140078">
    <property type="term" value="F:class I DNA-(apurinic or apyrimidinic site) endonuclease activity"/>
    <property type="evidence" value="ECO:0007669"/>
    <property type="project" value="UniProtKB-EC"/>
</dbReference>
<evidence type="ECO:0000256" key="1">
    <source>
        <dbReference type="ARBA" id="ARBA00008343"/>
    </source>
</evidence>
<dbReference type="SMART" id="SM00478">
    <property type="entry name" value="ENDO3c"/>
    <property type="match status" value="1"/>
</dbReference>
<dbReference type="RefSeq" id="WP_341470901.1">
    <property type="nucleotide sequence ID" value="NZ_CP128400.1"/>
</dbReference>
<dbReference type="AlphaFoldDB" id="A0A8T7MA95"/>